<dbReference type="Pfam" id="PF01381">
    <property type="entry name" value="HTH_3"/>
    <property type="match status" value="1"/>
</dbReference>
<evidence type="ECO:0000313" key="3">
    <source>
        <dbReference type="Proteomes" id="UP000027384"/>
    </source>
</evidence>
<dbReference type="GO" id="GO:0003677">
    <property type="term" value="F:DNA binding"/>
    <property type="evidence" value="ECO:0007669"/>
    <property type="project" value="InterPro"/>
</dbReference>
<dbReference type="OrthoDB" id="29598at10239"/>
<keyword evidence="3" id="KW-1185">Reference proteome</keyword>
<dbReference type="RefSeq" id="YP_009099302.1">
    <property type="nucleotide sequence ID" value="NC_025424.1"/>
</dbReference>
<proteinExistence type="predicted"/>
<dbReference type="EMBL" id="KJ920400">
    <property type="protein sequence ID" value="AID50226.1"/>
    <property type="molecule type" value="Genomic_DNA"/>
</dbReference>
<name>A0A068ENZ6_9CAUD</name>
<dbReference type="InterPro" id="IPR047705">
    <property type="entry name" value="AimR-like"/>
</dbReference>
<dbReference type="GeneID" id="22109960"/>
<evidence type="ECO:0000259" key="1">
    <source>
        <dbReference type="PROSITE" id="PS50943"/>
    </source>
</evidence>
<evidence type="ECO:0000313" key="2">
    <source>
        <dbReference type="EMBL" id="AID50226.1"/>
    </source>
</evidence>
<protein>
    <recommendedName>
        <fullName evidence="1">HTH cro/C1-type domain-containing protein</fullName>
    </recommendedName>
</protein>
<reference evidence="2 3" key="1">
    <citation type="submission" date="2014-07" db="EMBL/GenBank/DDBJ databases">
        <title>Complete genome sequence of Waukesha92.</title>
        <authorList>
            <person name="Sauder A.B."/>
            <person name="Alali E."/>
            <person name="Alhouri R."/>
            <person name="Carter B."/>
            <person name="Delgado-Fabre N."/>
            <person name="Donovan M."/>
            <person name="Heindel A."/>
            <person name="Murray T."/>
            <person name="Selesky A."/>
            <person name="Langouet C."/>
            <person name="Temple L."/>
        </authorList>
    </citation>
    <scope>NUCLEOTIDE SEQUENCE [LARGE SCALE GENOMIC DNA]</scope>
</reference>
<accession>A0A068ENZ6</accession>
<feature type="domain" description="HTH cro/C1-type" evidence="1">
    <location>
        <begin position="34"/>
        <end position="76"/>
    </location>
</feature>
<dbReference type="CDD" id="cd00093">
    <property type="entry name" value="HTH_XRE"/>
    <property type="match status" value="1"/>
</dbReference>
<dbReference type="PROSITE" id="PS50943">
    <property type="entry name" value="HTH_CROC1"/>
    <property type="match status" value="1"/>
</dbReference>
<dbReference type="SUPFAM" id="SSF47413">
    <property type="entry name" value="lambda repressor-like DNA-binding domains"/>
    <property type="match status" value="1"/>
</dbReference>
<dbReference type="InterPro" id="IPR010982">
    <property type="entry name" value="Lambda_DNA-bd_dom_sf"/>
</dbReference>
<sequence length="395" mass="46419">MQESTIVKTKEQTMKNLLKKINDDLFASKITNCELALYLGIAQSTLSSILNGKTEISFIYLVKIIMKLYDKSFVSMEEQMISDYLAFAKPENKREAFEYAAFQRQFDSLKELIESEKNSPTIANKECAKVYDIIYTHFKVNEKYEPADFYDDLESCKNEITTNEMKILTSILMCQALYQMKEYKRLFKRITPVETKVKKIFNNYKRDSYLARIKEGLIVTYMMQNKVDLARAICNDLLEICDKNPAFIIQKANSLYNIGESFLFESYSRAKFHLEQSLLILETNFSEGDKDIERKKKRIKSTIIFLKIHHYRDLDTLPDILDDDDQAYLEFKRGNYQASESILLKMKETKGYLNEFQTLFLGLARNDRELIEISHRMFIEKKSLFYANLPKIYLG</sequence>
<gene>
    <name evidence="2" type="ORF">Waukesha92_37</name>
</gene>
<dbReference type="NCBIfam" id="NF038310">
    <property type="entry name" value="lysogeny_AimR"/>
    <property type="match status" value="1"/>
</dbReference>
<dbReference type="Pfam" id="PF22871">
    <property type="entry name" value="AimR"/>
    <property type="match status" value="1"/>
</dbReference>
<organism evidence="2 3">
    <name type="scientific">Bacillus phage Waukesha92</name>
    <dbReference type="NCBI Taxonomy" id="1510440"/>
    <lineage>
        <taxon>Viruses</taxon>
        <taxon>Duplodnaviria</taxon>
        <taxon>Heunggongvirae</taxon>
        <taxon>Uroviricota</taxon>
        <taxon>Caudoviricetes</taxon>
        <taxon>Waukeshavirus</taxon>
        <taxon>Waukeshavirus waukesha92</taxon>
    </lineage>
</organism>
<dbReference type="Proteomes" id="UP000027384">
    <property type="component" value="Segment"/>
</dbReference>
<dbReference type="InterPro" id="IPR001387">
    <property type="entry name" value="Cro/C1-type_HTH"/>
</dbReference>
<dbReference type="KEGG" id="vg:22109960"/>